<reference evidence="6 7" key="1">
    <citation type="submission" date="2012-10" db="EMBL/GenBank/DDBJ databases">
        <title>Genome sequence of Vibrio Cholerae HENC-02.</title>
        <authorList>
            <person name="Eppinger M."/>
            <person name="Hasan N.A."/>
            <person name="Sengamalay N."/>
            <person name="Hine E."/>
            <person name="Su Q."/>
            <person name="Daugherty S.C."/>
            <person name="Young S."/>
            <person name="Sadzewicz L."/>
            <person name="Tallon L."/>
            <person name="Cebula T.A."/>
            <person name="Ravel J."/>
            <person name="Colwell R.R."/>
        </authorList>
    </citation>
    <scope>NUCLEOTIDE SEQUENCE [LARGE SCALE GENOMIC DNA]</scope>
    <source>
        <strain evidence="6 7">HENC-02</strain>
    </source>
</reference>
<evidence type="ECO:0000313" key="8">
    <source>
        <dbReference type="Proteomes" id="UP000067422"/>
    </source>
</evidence>
<accession>A0A0D0J581</accession>
<accession>K5VKD2</accession>
<sequence>MDKAVRVGVAAVIVREGRVLLGERIGSHGAHTWATPGGHLEWGESIEDCAKRETLEETGLVVGSFKKLSFTNDVFEKEGKHYVTLFVAASCEVGEPQVAEPEKCKQWKWFDLDKLPEPLFLPLENLLKAQTELDVLFQASAE</sequence>
<name>A0A0D0J581_VIBHA</name>
<dbReference type="RefSeq" id="WP_005445461.1">
    <property type="nucleotide sequence ID" value="NZ_AP031614.1"/>
</dbReference>
<dbReference type="SUPFAM" id="SSF55811">
    <property type="entry name" value="Nudix"/>
    <property type="match status" value="1"/>
</dbReference>
<dbReference type="PRINTS" id="PR00502">
    <property type="entry name" value="NUDIXFAMILY"/>
</dbReference>
<dbReference type="CDD" id="cd04678">
    <property type="entry name" value="NUDIX_MTH2_Nudt15"/>
    <property type="match status" value="1"/>
</dbReference>
<dbReference type="KEGG" id="vhr:AL538_01600"/>
<dbReference type="InterPro" id="IPR020084">
    <property type="entry name" value="NUDIX_hydrolase_CS"/>
</dbReference>
<feature type="domain" description="Nudix hydrolase" evidence="4">
    <location>
        <begin position="4"/>
        <end position="134"/>
    </location>
</feature>
<comment type="cofactor">
    <cofactor evidence="1">
        <name>Mg(2+)</name>
        <dbReference type="ChEBI" id="CHEBI:18420"/>
    </cofactor>
</comment>
<dbReference type="PROSITE" id="PS00893">
    <property type="entry name" value="NUDIX_BOX"/>
    <property type="match status" value="1"/>
</dbReference>
<evidence type="ECO:0000313" key="5">
    <source>
        <dbReference type="EMBL" id="AMF96517.1"/>
    </source>
</evidence>
<dbReference type="Gene3D" id="3.90.79.10">
    <property type="entry name" value="Nucleoside Triphosphate Pyrophosphohydrolase"/>
    <property type="match status" value="1"/>
</dbReference>
<dbReference type="PROSITE" id="PS51462">
    <property type="entry name" value="NUDIX"/>
    <property type="match status" value="1"/>
</dbReference>
<dbReference type="InterPro" id="IPR020476">
    <property type="entry name" value="Nudix_hydrolase"/>
</dbReference>
<accession>K5U6B0</accession>
<dbReference type="EMBL" id="AJSR01000357">
    <property type="protein sequence ID" value="EKM33285.1"/>
    <property type="molecule type" value="Genomic_DNA"/>
</dbReference>
<evidence type="ECO:0000256" key="1">
    <source>
        <dbReference type="ARBA" id="ARBA00001946"/>
    </source>
</evidence>
<gene>
    <name evidence="5" type="ORF">AL538_01600</name>
    <name evidence="6" type="ORF">VCHENC02_1239</name>
</gene>
<dbReference type="PANTHER" id="PTHR16099">
    <property type="entry name" value="8-OXO-DGTP DIPHOSPHATES NUDT15"/>
    <property type="match status" value="1"/>
</dbReference>
<dbReference type="AlphaFoldDB" id="A0A0D0J581"/>
<evidence type="ECO:0000313" key="7">
    <source>
        <dbReference type="Proteomes" id="UP000008367"/>
    </source>
</evidence>
<evidence type="ECO:0000313" key="6">
    <source>
        <dbReference type="EMBL" id="EKM33285.1"/>
    </source>
</evidence>
<dbReference type="FunFam" id="3.90.79.10:FF:000060">
    <property type="entry name" value="Nudix hydrolase 1"/>
    <property type="match status" value="1"/>
</dbReference>
<evidence type="ECO:0000256" key="3">
    <source>
        <dbReference type="RuleBase" id="RU003476"/>
    </source>
</evidence>
<dbReference type="GeneID" id="83581681"/>
<keyword evidence="2 3" id="KW-0378">Hydrolase</keyword>
<reference evidence="5" key="3">
    <citation type="submission" date="2018-01" db="EMBL/GenBank/DDBJ databases">
        <title>FDA dAtabase for Regulatory Grade micrObial Sequences (FDA-ARGOS): Supporting development and validation of Infectious Disease Dx tests.</title>
        <authorList>
            <person name="Hoffmann M."/>
            <person name="Allard M."/>
            <person name="Evans P."/>
            <person name="Brown E."/>
            <person name="Tallon L."/>
            <person name="Sadzewicz L."/>
            <person name="Sengamalay N."/>
            <person name="Ott S."/>
            <person name="Godinez A."/>
            <person name="Nagaraj S."/>
            <person name="Vyas G."/>
            <person name="Aluvathingal J."/>
            <person name="Nadendla S."/>
            <person name="Geyer C."/>
            <person name="Sichtig H."/>
        </authorList>
    </citation>
    <scope>NUCLEOTIDE SEQUENCE</scope>
    <source>
        <strain evidence="5">FDAARGOS_107</strain>
    </source>
</reference>
<dbReference type="GO" id="GO:0016787">
    <property type="term" value="F:hydrolase activity"/>
    <property type="evidence" value="ECO:0007669"/>
    <property type="project" value="UniProtKB-KW"/>
</dbReference>
<comment type="similarity">
    <text evidence="3">Belongs to the Nudix hydrolase family.</text>
</comment>
<dbReference type="InterPro" id="IPR000086">
    <property type="entry name" value="NUDIX_hydrolase_dom"/>
</dbReference>
<organism evidence="6 7">
    <name type="scientific">Vibrio harveyi</name>
    <name type="common">Beneckea harveyi</name>
    <dbReference type="NCBI Taxonomy" id="669"/>
    <lineage>
        <taxon>Bacteria</taxon>
        <taxon>Pseudomonadati</taxon>
        <taxon>Pseudomonadota</taxon>
        <taxon>Gammaproteobacteria</taxon>
        <taxon>Vibrionales</taxon>
        <taxon>Vibrionaceae</taxon>
        <taxon>Vibrio</taxon>
    </lineage>
</organism>
<dbReference type="EC" id="3.6.1.22" evidence="6"/>
<proteinExistence type="inferred from homology"/>
<dbReference type="Proteomes" id="UP000008367">
    <property type="component" value="Unassembled WGS sequence"/>
</dbReference>
<dbReference type="PANTHER" id="PTHR16099:SF5">
    <property type="entry name" value="NUCLEOTIDE TRIPHOSPHATE DIPHOSPHATASE NUDT15"/>
    <property type="match status" value="1"/>
</dbReference>
<dbReference type="InterPro" id="IPR015797">
    <property type="entry name" value="NUDIX_hydrolase-like_dom_sf"/>
</dbReference>
<dbReference type="OrthoDB" id="9787476at2"/>
<dbReference type="EMBL" id="CP014038">
    <property type="protein sequence ID" value="AMF96517.1"/>
    <property type="molecule type" value="Genomic_DNA"/>
</dbReference>
<dbReference type="Proteomes" id="UP000067422">
    <property type="component" value="Chromosome 1"/>
</dbReference>
<protein>
    <submittedName>
        <fullName evidence="5">NUDIX domain-containing protein</fullName>
    </submittedName>
    <submittedName>
        <fullName evidence="6">Nudix hydrolase</fullName>
        <ecNumber evidence="6">3.6.1.22</ecNumber>
    </submittedName>
</protein>
<reference evidence="8" key="2">
    <citation type="submission" date="2015-12" db="EMBL/GenBank/DDBJ databases">
        <title>FDA dAtabase for Regulatory Grade micrObial Sequences (FDA-ARGOS): Supporting development and validation of Infectious Disease Dx tests.</title>
        <authorList>
            <person name="Hoffmann M."/>
            <person name="Allard M."/>
            <person name="Evans P."/>
            <person name="Brown E."/>
            <person name="Tallon L.J."/>
            <person name="Sadzewicz L."/>
            <person name="Sengamalay N."/>
            <person name="Ott S."/>
            <person name="Godinez A."/>
            <person name="Nagaraj S."/>
            <person name="Vyas G."/>
            <person name="Aluvathingal J."/>
            <person name="Nadendla S."/>
            <person name="Geyer C."/>
            <person name="Sichtig H."/>
        </authorList>
    </citation>
    <scope>NUCLEOTIDE SEQUENCE [LARGE SCALE GENOMIC DNA]</scope>
    <source>
        <strain evidence="8">ATCC 43516</strain>
    </source>
</reference>
<evidence type="ECO:0000256" key="2">
    <source>
        <dbReference type="ARBA" id="ARBA00022801"/>
    </source>
</evidence>
<dbReference type="Pfam" id="PF00293">
    <property type="entry name" value="NUDIX"/>
    <property type="match status" value="1"/>
</dbReference>
<keyword evidence="8" id="KW-1185">Reference proteome</keyword>
<evidence type="ECO:0000259" key="4">
    <source>
        <dbReference type="PROSITE" id="PS51462"/>
    </source>
</evidence>